<keyword evidence="3" id="KW-0812">Transmembrane</keyword>
<evidence type="ECO:0000256" key="2">
    <source>
        <dbReference type="ARBA" id="ARBA00023136"/>
    </source>
</evidence>
<keyword evidence="2 3" id="KW-0472">Membrane</keyword>
<evidence type="ECO:0000256" key="1">
    <source>
        <dbReference type="ARBA" id="ARBA00004370"/>
    </source>
</evidence>
<dbReference type="PANTHER" id="PTHR31415">
    <property type="entry name" value="OS05G0367900 PROTEIN"/>
    <property type="match status" value="1"/>
</dbReference>
<sequence length="210" mass="22010">MPAEGDDSEYSCCALCGTCVLQSLLVVMASLLLAYAMLDPVRVTVRDASLARLAPLNNGTAAAPLAYDLSLAVAVLNPNWAMRAVHAAPLDAELLFAGRQFCGTRLVAAAGAGRSIGPEKSDEIRMTAAGETSGSAAEVLGSDGVAELVKETVAGHLESLELKLSGEVRYRPVHVGRYRLDVTCPLRLPAPGTNNGDVVVLDRVINCHKN</sequence>
<protein>
    <recommendedName>
        <fullName evidence="6">Late embryogenesis abundant protein LEA-2 subgroup domain-containing protein</fullName>
    </recommendedName>
</protein>
<gene>
    <name evidence="4" type="ORF">URODEC1_LOCUS93641</name>
</gene>
<name>A0ABC9EAN9_9POAL</name>
<dbReference type="EMBL" id="OZ075146">
    <property type="protein sequence ID" value="CAL5054169.1"/>
    <property type="molecule type" value="Genomic_DNA"/>
</dbReference>
<evidence type="ECO:0000313" key="5">
    <source>
        <dbReference type="Proteomes" id="UP001497457"/>
    </source>
</evidence>
<evidence type="ECO:0000313" key="4">
    <source>
        <dbReference type="EMBL" id="CAL5054169.1"/>
    </source>
</evidence>
<organism evidence="4 5">
    <name type="scientific">Urochloa decumbens</name>
    <dbReference type="NCBI Taxonomy" id="240449"/>
    <lineage>
        <taxon>Eukaryota</taxon>
        <taxon>Viridiplantae</taxon>
        <taxon>Streptophyta</taxon>
        <taxon>Embryophyta</taxon>
        <taxon>Tracheophyta</taxon>
        <taxon>Spermatophyta</taxon>
        <taxon>Magnoliopsida</taxon>
        <taxon>Liliopsida</taxon>
        <taxon>Poales</taxon>
        <taxon>Poaceae</taxon>
        <taxon>PACMAD clade</taxon>
        <taxon>Panicoideae</taxon>
        <taxon>Panicodae</taxon>
        <taxon>Paniceae</taxon>
        <taxon>Melinidinae</taxon>
        <taxon>Urochloa</taxon>
    </lineage>
</organism>
<dbReference type="InterPro" id="IPR044839">
    <property type="entry name" value="NDR1-like"/>
</dbReference>
<reference evidence="4" key="1">
    <citation type="submission" date="2024-10" db="EMBL/GenBank/DDBJ databases">
        <authorList>
            <person name="Ryan C."/>
        </authorList>
    </citation>
    <scope>NUCLEOTIDE SEQUENCE [LARGE SCALE GENOMIC DNA]</scope>
</reference>
<evidence type="ECO:0008006" key="6">
    <source>
        <dbReference type="Google" id="ProtNLM"/>
    </source>
</evidence>
<keyword evidence="5" id="KW-1185">Reference proteome</keyword>
<accession>A0ABC9EAN9</accession>
<dbReference type="GO" id="GO:0016020">
    <property type="term" value="C:membrane"/>
    <property type="evidence" value="ECO:0007669"/>
    <property type="project" value="UniProtKB-SubCell"/>
</dbReference>
<dbReference type="Proteomes" id="UP001497457">
    <property type="component" value="Chromosome 36b"/>
</dbReference>
<evidence type="ECO:0000256" key="3">
    <source>
        <dbReference type="SAM" id="Phobius"/>
    </source>
</evidence>
<comment type="subcellular location">
    <subcellularLocation>
        <location evidence="1">Membrane</location>
    </subcellularLocation>
</comment>
<dbReference type="AlphaFoldDB" id="A0ABC9EAN9"/>
<feature type="transmembrane region" description="Helical" evidence="3">
    <location>
        <begin position="12"/>
        <end position="38"/>
    </location>
</feature>
<dbReference type="PANTHER" id="PTHR31415:SF67">
    <property type="entry name" value="OS04G0114300 PROTEIN"/>
    <property type="match status" value="1"/>
</dbReference>
<proteinExistence type="predicted"/>
<keyword evidence="3" id="KW-1133">Transmembrane helix</keyword>